<reference evidence="3" key="1">
    <citation type="journal article" date="2013" name="BMC Microbiol.">
        <title>Taxonomy and evolution of bacteriochlorophyll a-containing members of the OM60/NOR5 clade of marine gammaproteobacteria: description of Luminiphilus syltensis gen. nov., sp. nov., reclassification of Haliea rubra as Pseudohaliea rubra gen. nov., comb. nov., and emendation of Chromatocurvus halotolerans.</title>
        <authorList>
            <person name="Spring S."/>
            <person name="Riedel T."/>
            <person name="Sproer C."/>
            <person name="Yan S."/>
            <person name="Harder J."/>
            <person name="Fuchs B.M."/>
        </authorList>
    </citation>
    <scope>NUCLEOTIDE SEQUENCE [LARGE SCALE GENOMIC DNA]</scope>
    <source>
        <strain evidence="3">NOR51-B</strain>
    </source>
</reference>
<proteinExistence type="predicted"/>
<feature type="domain" description="DUF4426" evidence="1">
    <location>
        <begin position="3"/>
        <end position="108"/>
    </location>
</feature>
<evidence type="ECO:0000313" key="3">
    <source>
        <dbReference type="Proteomes" id="UP000004699"/>
    </source>
</evidence>
<sequence>MVYTTFLTADIAAQYGITRGDKKAILTLSVRDAEAGETAGRPMQIEGETWDLIHRSTLDFEEIREGDATYYIAPFKFIDREWRFFEFSFKPEGADTRYRYKFKTQLWLQD</sequence>
<evidence type="ECO:0000313" key="2">
    <source>
        <dbReference type="EMBL" id="EED34201.1"/>
    </source>
</evidence>
<dbReference type="EMBL" id="DS999411">
    <property type="protein sequence ID" value="EED34201.1"/>
    <property type="molecule type" value="Genomic_DNA"/>
</dbReference>
<organism evidence="2 3">
    <name type="scientific">Luminiphilus syltensis NOR5-1B</name>
    <dbReference type="NCBI Taxonomy" id="565045"/>
    <lineage>
        <taxon>Bacteria</taxon>
        <taxon>Pseudomonadati</taxon>
        <taxon>Pseudomonadota</taxon>
        <taxon>Gammaproteobacteria</taxon>
        <taxon>Cellvibrionales</taxon>
        <taxon>Halieaceae</taxon>
        <taxon>Luminiphilus</taxon>
    </lineage>
</organism>
<protein>
    <recommendedName>
        <fullName evidence="1">DUF4426 domain-containing protein</fullName>
    </recommendedName>
</protein>
<dbReference type="HOGENOM" id="CLU_141658_1_0_6"/>
<dbReference type="InterPro" id="IPR025218">
    <property type="entry name" value="DUF4426"/>
</dbReference>
<dbReference type="AlphaFoldDB" id="B8KU81"/>
<dbReference type="Pfam" id="PF14467">
    <property type="entry name" value="DUF4426"/>
    <property type="match status" value="1"/>
</dbReference>
<evidence type="ECO:0000259" key="1">
    <source>
        <dbReference type="Pfam" id="PF14467"/>
    </source>
</evidence>
<gene>
    <name evidence="2" type="ORF">NOR51B_138</name>
</gene>
<keyword evidence="3" id="KW-1185">Reference proteome</keyword>
<dbReference type="STRING" id="565045.NOR51B_138"/>
<name>B8KU81_9GAMM</name>
<dbReference type="Proteomes" id="UP000004699">
    <property type="component" value="Unassembled WGS sequence"/>
</dbReference>
<dbReference type="Gene3D" id="2.60.40.3340">
    <property type="entry name" value="Domain of unknown function DUF4426"/>
    <property type="match status" value="1"/>
</dbReference>
<accession>B8KU81</accession>